<evidence type="ECO:0000313" key="1">
    <source>
        <dbReference type="EMBL" id="MVU77636.1"/>
    </source>
</evidence>
<reference evidence="1 2" key="1">
    <citation type="submission" date="2019-12" db="EMBL/GenBank/DDBJ databases">
        <title>Nocardia sp. nov. ET3-3 isolated from soil.</title>
        <authorList>
            <person name="Kanchanasin P."/>
            <person name="Tanasupawat S."/>
            <person name="Yuki M."/>
            <person name="Kudo T."/>
        </authorList>
    </citation>
    <scope>NUCLEOTIDE SEQUENCE [LARGE SCALE GENOMIC DNA]</scope>
    <source>
        <strain evidence="1 2">ET3-3</strain>
    </source>
</reference>
<protein>
    <submittedName>
        <fullName evidence="1">Uncharacterized protein</fullName>
    </submittedName>
</protein>
<dbReference type="AlphaFoldDB" id="A0A7K1UTE7"/>
<accession>A0A7K1UTE7</accession>
<comment type="caution">
    <text evidence="1">The sequence shown here is derived from an EMBL/GenBank/DDBJ whole genome shotgun (WGS) entry which is preliminary data.</text>
</comment>
<proteinExistence type="predicted"/>
<gene>
    <name evidence="1" type="ORF">GPX89_10335</name>
</gene>
<organism evidence="1 2">
    <name type="scientific">Nocardia terrae</name>
    <dbReference type="NCBI Taxonomy" id="2675851"/>
    <lineage>
        <taxon>Bacteria</taxon>
        <taxon>Bacillati</taxon>
        <taxon>Actinomycetota</taxon>
        <taxon>Actinomycetes</taxon>
        <taxon>Mycobacteriales</taxon>
        <taxon>Nocardiaceae</taxon>
        <taxon>Nocardia</taxon>
    </lineage>
</organism>
<dbReference type="RefSeq" id="WP_157387312.1">
    <property type="nucleotide sequence ID" value="NZ_WRPP01000002.1"/>
</dbReference>
<evidence type="ECO:0000313" key="2">
    <source>
        <dbReference type="Proteomes" id="UP000466794"/>
    </source>
</evidence>
<keyword evidence="2" id="KW-1185">Reference proteome</keyword>
<dbReference type="EMBL" id="WRPP01000002">
    <property type="protein sequence ID" value="MVU77636.1"/>
    <property type="molecule type" value="Genomic_DNA"/>
</dbReference>
<dbReference type="Proteomes" id="UP000466794">
    <property type="component" value="Unassembled WGS sequence"/>
</dbReference>
<name>A0A7K1UTE7_9NOCA</name>
<sequence>MATAIRTAHRRATEFLVYPRALQIGLLVALRTRRRRGRTGLTSRISSA</sequence>